<sequence length="683" mass="69783">MPQIINTNIASINAQRNLNNSQSANQTALARLSSGLRINSARDDAAGLAISTRFTSQVRGLSVAIRNAGDAVSLSQTAEGALGAMSENLLRIRDLALQSANATNSGLDRKALNEEVRQLLQEIKRVSDQTNFNGTKLLDGTFTDVTFQIGANEGESVTFGIEGATVDKLGAAETDGISSEPEAAALAAGDLVINGIAIGASTGVDDAFSSANQDQSAIAKVAAINKLTESTGVEAVINGTYVSGSTTFIATTQSASVTINGVAIAVTISSNLSSQVNLENVAAAINEKSGQTGVTASFDGNPTVGIRLTAEDGRNIVIQSTALNSTAFGLPPSDTTASAAITYTGTFTLISRDGSAIGLDTTTGNIGNAGLSVGSFSGNNSGAISDQVDANPFAAGDLVINGVPIGPTQTNFDTSSSTQTDSSAIAKAVAINKVSDQTGVVAEVNDTIQNATALVTGSAQNFNFQINGVQINISYGSNDTVADVQRTVITAINNKSGQTGVQAEAFGSSYRMIADDGRNIQISNASTTTSLIGLGTVDTVTASTITLLSAGAIELDTLTGQIEKSGFEVGTYGSNSTGQLVQNIDISSVDGAILALSAVDNALNTINFQRANLGAIQNRFESTISNQAIASENLTAANSRIRDADFAAETAELSRTQVLQSAGLSILAQANAQPQQVLQLLQG</sequence>
<dbReference type="GO" id="GO:0005576">
    <property type="term" value="C:extracellular region"/>
    <property type="evidence" value="ECO:0007669"/>
    <property type="project" value="UniProtKB-SubCell"/>
</dbReference>
<dbReference type="Pfam" id="PF07196">
    <property type="entry name" value="Flagellin_IN"/>
    <property type="match status" value="1"/>
</dbReference>
<evidence type="ECO:0000259" key="6">
    <source>
        <dbReference type="Pfam" id="PF00700"/>
    </source>
</evidence>
<dbReference type="Pfam" id="PF00669">
    <property type="entry name" value="Flagellin_N"/>
    <property type="match status" value="1"/>
</dbReference>
<gene>
    <name evidence="7" type="ordered locus">HCH_04822</name>
</gene>
<dbReference type="InterPro" id="IPR042187">
    <property type="entry name" value="Flagellin_C_sub2"/>
</dbReference>
<evidence type="ECO:0000256" key="2">
    <source>
        <dbReference type="ARBA" id="ARBA00022525"/>
    </source>
</evidence>
<comment type="similarity">
    <text evidence="1 4">Belongs to the bacterial flagellin family.</text>
</comment>
<keyword evidence="7" id="KW-0966">Cell projection</keyword>
<keyword evidence="2 4" id="KW-0964">Secreted</keyword>
<feature type="domain" description="Flagellin C-terminal" evidence="6">
    <location>
        <begin position="596"/>
        <end position="681"/>
    </location>
</feature>
<evidence type="ECO:0000256" key="3">
    <source>
        <dbReference type="ARBA" id="ARBA00023143"/>
    </source>
</evidence>
<feature type="domain" description="Flagellin N-terminal" evidence="5">
    <location>
        <begin position="5"/>
        <end position="143"/>
    </location>
</feature>
<dbReference type="InterPro" id="IPR001029">
    <property type="entry name" value="Flagellin_N"/>
</dbReference>
<dbReference type="PANTHER" id="PTHR42792">
    <property type="entry name" value="FLAGELLIN"/>
    <property type="match status" value="1"/>
</dbReference>
<organism evidence="7 8">
    <name type="scientific">Hahella chejuensis (strain KCTC 2396)</name>
    <dbReference type="NCBI Taxonomy" id="349521"/>
    <lineage>
        <taxon>Bacteria</taxon>
        <taxon>Pseudomonadati</taxon>
        <taxon>Pseudomonadota</taxon>
        <taxon>Gammaproteobacteria</taxon>
        <taxon>Oceanospirillales</taxon>
        <taxon>Hahellaceae</taxon>
        <taxon>Hahella</taxon>
    </lineage>
</organism>
<dbReference type="InterPro" id="IPR046358">
    <property type="entry name" value="Flagellin_C"/>
</dbReference>
<keyword evidence="3 4" id="KW-0975">Bacterial flagellum</keyword>
<keyword evidence="8" id="KW-1185">Reference proteome</keyword>
<dbReference type="EMBL" id="CP000155">
    <property type="protein sequence ID" value="ABC31516.1"/>
    <property type="molecule type" value="Genomic_DNA"/>
</dbReference>
<keyword evidence="7" id="KW-0282">Flagellum</keyword>
<dbReference type="AlphaFoldDB" id="Q2SCV8"/>
<dbReference type="OrthoDB" id="9796789at2"/>
<dbReference type="RefSeq" id="WP_011398581.1">
    <property type="nucleotide sequence ID" value="NC_007645.1"/>
</dbReference>
<comment type="subcellular location">
    <subcellularLocation>
        <location evidence="4">Secreted</location>
    </subcellularLocation>
    <subcellularLocation>
        <location evidence="4">Bacterial flagellum</location>
    </subcellularLocation>
</comment>
<dbReference type="InterPro" id="IPR010810">
    <property type="entry name" value="Flagellin_hook_IN_motif"/>
</dbReference>
<proteinExistence type="inferred from homology"/>
<evidence type="ECO:0000256" key="1">
    <source>
        <dbReference type="ARBA" id="ARBA00005709"/>
    </source>
</evidence>
<evidence type="ECO:0000313" key="7">
    <source>
        <dbReference type="EMBL" id="ABC31516.1"/>
    </source>
</evidence>
<dbReference type="HOGENOM" id="CLU_011142_7_0_6"/>
<comment type="function">
    <text evidence="4">Flagellin is the subunit protein which polymerizes to form the filaments of bacterial flagella.</text>
</comment>
<dbReference type="GO" id="GO:0009288">
    <property type="term" value="C:bacterial-type flagellum"/>
    <property type="evidence" value="ECO:0007669"/>
    <property type="project" value="UniProtKB-SubCell"/>
</dbReference>
<dbReference type="STRING" id="349521.HCH_04822"/>
<protein>
    <recommendedName>
        <fullName evidence="4">Flagellin</fullName>
    </recommendedName>
</protein>
<evidence type="ECO:0000256" key="4">
    <source>
        <dbReference type="RuleBase" id="RU362073"/>
    </source>
</evidence>
<keyword evidence="7" id="KW-0969">Cilium</keyword>
<dbReference type="GO" id="GO:0005198">
    <property type="term" value="F:structural molecule activity"/>
    <property type="evidence" value="ECO:0007669"/>
    <property type="project" value="UniProtKB-UniRule"/>
</dbReference>
<dbReference type="eggNOG" id="COG1344">
    <property type="taxonomic scope" value="Bacteria"/>
</dbReference>
<accession>Q2SCV8</accession>
<dbReference type="Gene3D" id="6.10.280.190">
    <property type="match status" value="1"/>
</dbReference>
<dbReference type="Pfam" id="PF00700">
    <property type="entry name" value="Flagellin_C"/>
    <property type="match status" value="1"/>
</dbReference>
<dbReference type="Proteomes" id="UP000000238">
    <property type="component" value="Chromosome"/>
</dbReference>
<dbReference type="KEGG" id="hch:HCH_04822"/>
<name>Q2SCV8_HAHCH</name>
<dbReference type="Gene3D" id="3.30.70.2120">
    <property type="match status" value="3"/>
</dbReference>
<reference evidence="7 8" key="1">
    <citation type="journal article" date="2005" name="Nucleic Acids Res.">
        <title>Genomic blueprint of Hahella chejuensis, a marine microbe producing an algicidal agent.</title>
        <authorList>
            <person name="Jeong H."/>
            <person name="Yim J.H."/>
            <person name="Lee C."/>
            <person name="Choi S.-H."/>
            <person name="Park Y.K."/>
            <person name="Yoon S.H."/>
            <person name="Hur C.-G."/>
            <person name="Kang H.-Y."/>
            <person name="Kim D."/>
            <person name="Lee H.H."/>
            <person name="Park K.H."/>
            <person name="Park S.-H."/>
            <person name="Park H.-S."/>
            <person name="Lee H.K."/>
            <person name="Oh T.K."/>
            <person name="Kim J.F."/>
        </authorList>
    </citation>
    <scope>NUCLEOTIDE SEQUENCE [LARGE SCALE GENOMIC DNA]</scope>
    <source>
        <strain evidence="7 8">KCTC 2396</strain>
    </source>
</reference>
<dbReference type="PANTHER" id="PTHR42792:SF2">
    <property type="entry name" value="FLAGELLIN"/>
    <property type="match status" value="1"/>
</dbReference>
<dbReference type="SUPFAM" id="SSF64518">
    <property type="entry name" value="Phase 1 flagellin"/>
    <property type="match status" value="2"/>
</dbReference>
<evidence type="ECO:0000259" key="5">
    <source>
        <dbReference type="Pfam" id="PF00669"/>
    </source>
</evidence>
<dbReference type="PRINTS" id="PR00207">
    <property type="entry name" value="FLAGELLIN"/>
</dbReference>
<evidence type="ECO:0000313" key="8">
    <source>
        <dbReference type="Proteomes" id="UP000000238"/>
    </source>
</evidence>
<dbReference type="Gene3D" id="1.20.1330.10">
    <property type="entry name" value="f41 fragment of flagellin, N-terminal domain"/>
    <property type="match status" value="1"/>
</dbReference>
<dbReference type="Gene3D" id="6.10.10.10">
    <property type="entry name" value="Flagellar export chaperone, C-terminal domain"/>
    <property type="match status" value="1"/>
</dbReference>
<dbReference type="InterPro" id="IPR001492">
    <property type="entry name" value="Flagellin"/>
</dbReference>